<evidence type="ECO:0000313" key="1">
    <source>
        <dbReference type="EMBL" id="KUJ44542.1"/>
    </source>
</evidence>
<comment type="caution">
    <text evidence="1">The sequence shown here is derived from an EMBL/GenBank/DDBJ whole genome shotgun (WGS) entry which is preliminary data.</text>
</comment>
<dbReference type="RefSeq" id="WP_013733771.1">
    <property type="nucleotide sequence ID" value="NZ_LMWI01000002.1"/>
</dbReference>
<dbReference type="SUPFAM" id="SSF51230">
    <property type="entry name" value="Single hybrid motif"/>
    <property type="match status" value="1"/>
</dbReference>
<dbReference type="EMBL" id="LMWI01000002">
    <property type="protein sequence ID" value="KUJ44542.1"/>
    <property type="molecule type" value="Genomic_DNA"/>
</dbReference>
<gene>
    <name evidence="1" type="ORF">ADL17_15285</name>
</gene>
<dbReference type="InterPro" id="IPR011053">
    <property type="entry name" value="Single_hybrid_motif"/>
</dbReference>
<evidence type="ECO:0000313" key="2">
    <source>
        <dbReference type="Proteomes" id="UP000053246"/>
    </source>
</evidence>
<organism evidence="1 2">
    <name type="scientific">Micromonospora maris</name>
    <dbReference type="NCBI Taxonomy" id="1003110"/>
    <lineage>
        <taxon>Bacteria</taxon>
        <taxon>Bacillati</taxon>
        <taxon>Actinomycetota</taxon>
        <taxon>Actinomycetes</taxon>
        <taxon>Micromonosporales</taxon>
        <taxon>Micromonosporaceae</taxon>
        <taxon>Micromonospora</taxon>
    </lineage>
</organism>
<reference evidence="1 2" key="1">
    <citation type="submission" date="2015-10" db="EMBL/GenBank/DDBJ databases">
        <authorList>
            <person name="Ju K.-S."/>
            <person name="Doroghazi J.R."/>
            <person name="Metcalf W.W."/>
        </authorList>
    </citation>
    <scope>NUCLEOTIDE SEQUENCE [LARGE SCALE GENOMIC DNA]</scope>
    <source>
        <strain evidence="1 2">NRRL B-24793</strain>
    </source>
</reference>
<dbReference type="Proteomes" id="UP000053246">
    <property type="component" value="Unassembled WGS sequence"/>
</dbReference>
<name>A0A9X0I0M0_9ACTN</name>
<accession>A0A9X0I0M0</accession>
<sequence length="234" mass="23624">MPRAGELDDVVRLTTRRSWALLTAVLLALGAGTTWAVVARIESTVSLDGILLAGAGPTLVTAPASATVASVSAVVGRPVAAGEVLLTLQGEDDDDAVTVTSPVAGILTTLTARPGTQVKGGATLGVVDRADQRLSALLLLDAGQPAAVPAGAQVRGAGLTGTVTRVEAYPLSTAELAGRYGIGRLPGHDDDRLVRPVLVDLGVSAWPGATLTPIRLDLIVGAERPVDVLLGGGR</sequence>
<dbReference type="AlphaFoldDB" id="A0A9X0I0M0"/>
<protein>
    <recommendedName>
        <fullName evidence="3">Biotin/lipoyl attachment domain-containing protein</fullName>
    </recommendedName>
</protein>
<dbReference type="Gene3D" id="2.40.50.100">
    <property type="match status" value="1"/>
</dbReference>
<proteinExistence type="predicted"/>
<dbReference type="OMA" id="TENDHRH"/>
<evidence type="ECO:0008006" key="3">
    <source>
        <dbReference type="Google" id="ProtNLM"/>
    </source>
</evidence>
<keyword evidence="2" id="KW-1185">Reference proteome</keyword>